<dbReference type="Proteomes" id="UP000199400">
    <property type="component" value="Unassembled WGS sequence"/>
</dbReference>
<proteinExistence type="predicted"/>
<keyword evidence="3" id="KW-1185">Reference proteome</keyword>
<gene>
    <name evidence="2" type="ORF">SAMN02745121_06168</name>
</gene>
<dbReference type="OrthoDB" id="10000443at2"/>
<evidence type="ECO:0000313" key="2">
    <source>
        <dbReference type="EMBL" id="SFE94346.1"/>
    </source>
</evidence>
<dbReference type="EMBL" id="FOMX01000023">
    <property type="protein sequence ID" value="SFE94346.1"/>
    <property type="molecule type" value="Genomic_DNA"/>
</dbReference>
<evidence type="ECO:0000256" key="1">
    <source>
        <dbReference type="SAM" id="SignalP"/>
    </source>
</evidence>
<sequence length="153" mass="16576">MHKFALVPCLVLLACAVTYPTGWPAPSQPSQVLQATRGVMYGAAPRSWGLPDGAARHAQAAGTLLRPECRQGELEAHGRRLSLRHGDLRASKAPVGYVTWIDERGQALLAADIVRAQQLRLYDGSAEATPELRRSLALLTVALAWWEQASSPD</sequence>
<keyword evidence="1" id="KW-0732">Signal</keyword>
<reference evidence="3" key="1">
    <citation type="submission" date="2016-10" db="EMBL/GenBank/DDBJ databases">
        <authorList>
            <person name="Varghese N."/>
            <person name="Submissions S."/>
        </authorList>
    </citation>
    <scope>NUCLEOTIDE SEQUENCE [LARGE SCALE GENOMIC DNA]</scope>
    <source>
        <strain evidence="3">ATCC 25963</strain>
    </source>
</reference>
<evidence type="ECO:0000313" key="3">
    <source>
        <dbReference type="Proteomes" id="UP000199400"/>
    </source>
</evidence>
<protein>
    <submittedName>
        <fullName evidence="2">Uncharacterized protein</fullName>
    </submittedName>
</protein>
<feature type="chain" id="PRO_5011600716" evidence="1">
    <location>
        <begin position="21"/>
        <end position="153"/>
    </location>
</feature>
<name>A0A1I2EPC6_9BACT</name>
<feature type="signal peptide" evidence="1">
    <location>
        <begin position="1"/>
        <end position="20"/>
    </location>
</feature>
<dbReference type="PROSITE" id="PS51257">
    <property type="entry name" value="PROKAR_LIPOPROTEIN"/>
    <property type="match status" value="1"/>
</dbReference>
<dbReference type="RefSeq" id="WP_096331718.1">
    <property type="nucleotide sequence ID" value="NZ_FOMX01000023.1"/>
</dbReference>
<organism evidence="2 3">
    <name type="scientific">Nannocystis exedens</name>
    <dbReference type="NCBI Taxonomy" id="54"/>
    <lineage>
        <taxon>Bacteria</taxon>
        <taxon>Pseudomonadati</taxon>
        <taxon>Myxococcota</taxon>
        <taxon>Polyangia</taxon>
        <taxon>Nannocystales</taxon>
        <taxon>Nannocystaceae</taxon>
        <taxon>Nannocystis</taxon>
    </lineage>
</organism>
<dbReference type="AlphaFoldDB" id="A0A1I2EPC6"/>
<accession>A0A1I2EPC6</accession>